<dbReference type="InterPro" id="IPR036291">
    <property type="entry name" value="NAD(P)-bd_dom_sf"/>
</dbReference>
<dbReference type="STRING" id="1094558.ME5_01455"/>
<accession>J0R0A1</accession>
<dbReference type="OrthoDB" id="9810734at2"/>
<evidence type="ECO:0000313" key="2">
    <source>
        <dbReference type="Proteomes" id="UP000008952"/>
    </source>
</evidence>
<keyword evidence="2" id="KW-1185">Reference proteome</keyword>
<dbReference type="PATRIC" id="fig|1094558.3.peg.1558"/>
<dbReference type="RefSeq" id="WP_008039833.1">
    <property type="nucleotide sequence ID" value="NZ_JH725147.1"/>
</dbReference>
<dbReference type="HOGENOM" id="CLU_2876737_0_0_5"/>
<evidence type="ECO:0000313" key="1">
    <source>
        <dbReference type="EMBL" id="EJF88904.1"/>
    </source>
</evidence>
<protein>
    <submittedName>
        <fullName evidence="1">Uncharacterized protein</fullName>
    </submittedName>
</protein>
<dbReference type="EMBL" id="AIMB01000008">
    <property type="protein sequence ID" value="EJF88904.1"/>
    <property type="molecule type" value="Genomic_DNA"/>
</dbReference>
<sequence length="63" mass="6962">MELNLQDKVYIVTCGGSGIGGAITRHLADEKATVVIIGRSPLNDVFIKDLNRRDARYSFINLI</sequence>
<reference evidence="1 2" key="1">
    <citation type="submission" date="2012-03" db="EMBL/GenBank/DDBJ databases">
        <title>The Genome Sequence of Bartonella tamiae Th239.</title>
        <authorList>
            <consortium name="The Broad Institute Genome Sequencing Platform"/>
            <consortium name="The Broad Institute Genome Sequencing Center for Infectious Disease"/>
            <person name="Feldgarden M."/>
            <person name="Kirby J."/>
            <person name="Kosoy M."/>
            <person name="Birtles R."/>
            <person name="Probert W.S."/>
            <person name="Chiaraviglio L."/>
            <person name="Young S.K."/>
            <person name="Zeng Q."/>
            <person name="Gargeya S."/>
            <person name="Fitzgerald M."/>
            <person name="Haas B."/>
            <person name="Abouelleil A."/>
            <person name="Alvarado L."/>
            <person name="Arachchi H.M."/>
            <person name="Berlin A."/>
            <person name="Chapman S.B."/>
            <person name="Gearin G."/>
            <person name="Goldberg J."/>
            <person name="Griggs A."/>
            <person name="Gujja S."/>
            <person name="Hansen M."/>
            <person name="Heiman D."/>
            <person name="Howarth C."/>
            <person name="Larimer J."/>
            <person name="Lui A."/>
            <person name="MacDonald P.J.P."/>
            <person name="McCowen C."/>
            <person name="Montmayeur A."/>
            <person name="Murphy C."/>
            <person name="Neiman D."/>
            <person name="Pearson M."/>
            <person name="Priest M."/>
            <person name="Roberts A."/>
            <person name="Saif S."/>
            <person name="Shea T."/>
            <person name="Sisk P."/>
            <person name="Stolte C."/>
            <person name="Sykes S."/>
            <person name="Wortman J."/>
            <person name="Nusbaum C."/>
            <person name="Birren B."/>
        </authorList>
    </citation>
    <scope>NUCLEOTIDE SEQUENCE [LARGE SCALE GENOMIC DNA]</scope>
    <source>
        <strain evidence="1 2">Th239</strain>
    </source>
</reference>
<name>J0R0A1_9HYPH</name>
<comment type="caution">
    <text evidence="1">The sequence shown here is derived from an EMBL/GenBank/DDBJ whole genome shotgun (WGS) entry which is preliminary data.</text>
</comment>
<gene>
    <name evidence="1" type="ORF">ME5_01455</name>
</gene>
<dbReference type="AlphaFoldDB" id="J0R0A1"/>
<dbReference type="Gene3D" id="3.40.50.720">
    <property type="entry name" value="NAD(P)-binding Rossmann-like Domain"/>
    <property type="match status" value="1"/>
</dbReference>
<organism evidence="1 2">
    <name type="scientific">Bartonella tamiae Th239</name>
    <dbReference type="NCBI Taxonomy" id="1094558"/>
    <lineage>
        <taxon>Bacteria</taxon>
        <taxon>Pseudomonadati</taxon>
        <taxon>Pseudomonadota</taxon>
        <taxon>Alphaproteobacteria</taxon>
        <taxon>Hyphomicrobiales</taxon>
        <taxon>Bartonellaceae</taxon>
        <taxon>Bartonella</taxon>
    </lineage>
</organism>
<proteinExistence type="predicted"/>
<dbReference type="Proteomes" id="UP000008952">
    <property type="component" value="Unassembled WGS sequence"/>
</dbReference>
<dbReference type="SUPFAM" id="SSF51735">
    <property type="entry name" value="NAD(P)-binding Rossmann-fold domains"/>
    <property type="match status" value="1"/>
</dbReference>